<gene>
    <name evidence="2" type="ORF">OSB04_011508</name>
</gene>
<dbReference type="AlphaFoldDB" id="A0AA38WP69"/>
<name>A0AA38WP69_9ASTR</name>
<proteinExistence type="predicted"/>
<feature type="coiled-coil region" evidence="1">
    <location>
        <begin position="207"/>
        <end position="234"/>
    </location>
</feature>
<sequence>MPRFSETIQIDVIMATFALHNYIRRNDAEDMVFNIVQQHQDYIPMEELDGETSINQGNMQGSNNEMQKIRNNIANMIWDANNSSASLSASLPNIALMSLYSDMSDLEVEDKVRIGSLLMVEKVFLGHQDHVYVDNVLLNVVNDLDVWNDYPWGSYIWSFTYKLMDGAFERRLAQDCDAMTLYGFQHAFEFLKMASSSNSPQGSQIMPRRVRETMEEAMEEMNELEARKQKLKTEKRDL</sequence>
<dbReference type="Proteomes" id="UP001172457">
    <property type="component" value="Chromosome 3"/>
</dbReference>
<evidence type="ECO:0008006" key="4">
    <source>
        <dbReference type="Google" id="ProtNLM"/>
    </source>
</evidence>
<dbReference type="PANTHER" id="PTHR48449">
    <property type="entry name" value="DUF1985 DOMAIN-CONTAINING PROTEIN"/>
    <property type="match status" value="1"/>
</dbReference>
<accession>A0AA38WP69</accession>
<evidence type="ECO:0000313" key="3">
    <source>
        <dbReference type="Proteomes" id="UP001172457"/>
    </source>
</evidence>
<dbReference type="PANTHER" id="PTHR48449:SF1">
    <property type="entry name" value="DUF1985 DOMAIN-CONTAINING PROTEIN"/>
    <property type="match status" value="1"/>
</dbReference>
<comment type="caution">
    <text evidence="2">The sequence shown here is derived from an EMBL/GenBank/DDBJ whole genome shotgun (WGS) entry which is preliminary data.</text>
</comment>
<keyword evidence="3" id="KW-1185">Reference proteome</keyword>
<evidence type="ECO:0000313" key="2">
    <source>
        <dbReference type="EMBL" id="KAJ9556894.1"/>
    </source>
</evidence>
<evidence type="ECO:0000256" key="1">
    <source>
        <dbReference type="SAM" id="Coils"/>
    </source>
</evidence>
<keyword evidence="1" id="KW-0175">Coiled coil</keyword>
<dbReference type="EMBL" id="JARYMX010000003">
    <property type="protein sequence ID" value="KAJ9556894.1"/>
    <property type="molecule type" value="Genomic_DNA"/>
</dbReference>
<protein>
    <recommendedName>
        <fullName evidence="4">DUF1985 domain-containing protein</fullName>
    </recommendedName>
</protein>
<reference evidence="2" key="1">
    <citation type="submission" date="2023-03" db="EMBL/GenBank/DDBJ databases">
        <title>Chromosome-scale reference genome and RAD-based genetic map of yellow starthistle (Centaurea solstitialis) reveal putative structural variation and QTLs associated with invader traits.</title>
        <authorList>
            <person name="Reatini B."/>
            <person name="Cang F.A."/>
            <person name="Jiang Q."/>
            <person name="Mckibben M.T.W."/>
            <person name="Barker M.S."/>
            <person name="Rieseberg L.H."/>
            <person name="Dlugosch K.M."/>
        </authorList>
    </citation>
    <scope>NUCLEOTIDE SEQUENCE</scope>
    <source>
        <strain evidence="2">CAN-66</strain>
        <tissue evidence="2">Leaf</tissue>
    </source>
</reference>
<organism evidence="2 3">
    <name type="scientific">Centaurea solstitialis</name>
    <name type="common">yellow star-thistle</name>
    <dbReference type="NCBI Taxonomy" id="347529"/>
    <lineage>
        <taxon>Eukaryota</taxon>
        <taxon>Viridiplantae</taxon>
        <taxon>Streptophyta</taxon>
        <taxon>Embryophyta</taxon>
        <taxon>Tracheophyta</taxon>
        <taxon>Spermatophyta</taxon>
        <taxon>Magnoliopsida</taxon>
        <taxon>eudicotyledons</taxon>
        <taxon>Gunneridae</taxon>
        <taxon>Pentapetalae</taxon>
        <taxon>asterids</taxon>
        <taxon>campanulids</taxon>
        <taxon>Asterales</taxon>
        <taxon>Asteraceae</taxon>
        <taxon>Carduoideae</taxon>
        <taxon>Cardueae</taxon>
        <taxon>Centaureinae</taxon>
        <taxon>Centaurea</taxon>
    </lineage>
</organism>